<sequence>MSLTDHKDSLISRLKHEEKKAEKHQQCKVVITLQLGLFLRLND</sequence>
<evidence type="ECO:0000313" key="1">
    <source>
        <dbReference type="EMBL" id="BCO27399.1"/>
    </source>
</evidence>
<protein>
    <submittedName>
        <fullName evidence="1">Uncharacterized protein</fullName>
    </submittedName>
</protein>
<accession>A0ABM7MMB7</accession>
<evidence type="ECO:0000313" key="2">
    <source>
        <dbReference type="Proteomes" id="UP000824366"/>
    </source>
</evidence>
<reference evidence="1 2" key="1">
    <citation type="journal article" date="2021" name="Microbiol. Spectr.">
        <title>A Single Bacterium Capable of Oxidation and Reduction of Iron at Circumneutral pH.</title>
        <authorList>
            <person name="Kato S."/>
            <person name="Ohkuma M."/>
        </authorList>
    </citation>
    <scope>NUCLEOTIDE SEQUENCE [LARGE SCALE GENOMIC DNA]</scope>
    <source>
        <strain evidence="1 2">MIZ03</strain>
    </source>
</reference>
<organism evidence="1 2">
    <name type="scientific">Rhodoferax lithotrophicus</name>
    <dbReference type="NCBI Taxonomy" id="2798804"/>
    <lineage>
        <taxon>Bacteria</taxon>
        <taxon>Pseudomonadati</taxon>
        <taxon>Pseudomonadota</taxon>
        <taxon>Betaproteobacteria</taxon>
        <taxon>Burkholderiales</taxon>
        <taxon>Comamonadaceae</taxon>
        <taxon>Rhodoferax</taxon>
    </lineage>
</organism>
<name>A0ABM7MMB7_9BURK</name>
<dbReference type="Proteomes" id="UP000824366">
    <property type="component" value="Chromosome"/>
</dbReference>
<keyword evidence="2" id="KW-1185">Reference proteome</keyword>
<proteinExistence type="predicted"/>
<dbReference type="EMBL" id="AP024238">
    <property type="protein sequence ID" value="BCO27399.1"/>
    <property type="molecule type" value="Genomic_DNA"/>
</dbReference>
<gene>
    <name evidence="1" type="ORF">MIZ03_2287</name>
</gene>